<proteinExistence type="predicted"/>
<dbReference type="Pfam" id="PF12236">
    <property type="entry name" value="Head-tail_con"/>
    <property type="match status" value="1"/>
</dbReference>
<evidence type="ECO:0000313" key="5">
    <source>
        <dbReference type="Proteomes" id="UP000228497"/>
    </source>
</evidence>
<feature type="non-terminal residue" evidence="4">
    <location>
        <position position="100"/>
    </location>
</feature>
<accession>A0A2M7FDH9</accession>
<keyword evidence="3" id="KW-0231">Viral genome packaging</keyword>
<organism evidence="4 5">
    <name type="scientific">Candidatus Kaiserbacteria bacterium CG17_big_fil_post_rev_8_21_14_2_50_51_7</name>
    <dbReference type="NCBI Taxonomy" id="1974613"/>
    <lineage>
        <taxon>Bacteria</taxon>
        <taxon>Candidatus Kaiseribacteriota</taxon>
    </lineage>
</organism>
<dbReference type="Proteomes" id="UP000228497">
    <property type="component" value="Unassembled WGS sequence"/>
</dbReference>
<evidence type="ECO:0000256" key="3">
    <source>
        <dbReference type="ARBA" id="ARBA00023219"/>
    </source>
</evidence>
<evidence type="ECO:0000313" key="4">
    <source>
        <dbReference type="EMBL" id="PIV86938.1"/>
    </source>
</evidence>
<evidence type="ECO:0000256" key="2">
    <source>
        <dbReference type="ARBA" id="ARBA00022612"/>
    </source>
</evidence>
<name>A0A2M7FDH9_9BACT</name>
<protein>
    <submittedName>
        <fullName evidence="4">Uncharacterized protein</fullName>
    </submittedName>
</protein>
<comment type="caution">
    <text evidence="4">The sequence shown here is derived from an EMBL/GenBank/DDBJ whole genome shotgun (WGS) entry which is preliminary data.</text>
</comment>
<dbReference type="EMBL" id="PFFD01000113">
    <property type="protein sequence ID" value="PIV86938.1"/>
    <property type="molecule type" value="Genomic_DNA"/>
</dbReference>
<gene>
    <name evidence="4" type="ORF">COW49_02470</name>
</gene>
<reference evidence="5" key="1">
    <citation type="submission" date="2017-09" db="EMBL/GenBank/DDBJ databases">
        <title>Depth-based differentiation of microbial function through sediment-hosted aquifers and enrichment of novel symbionts in the deep terrestrial subsurface.</title>
        <authorList>
            <person name="Probst A.J."/>
            <person name="Ladd B."/>
            <person name="Jarett J.K."/>
            <person name="Geller-Mcgrath D.E."/>
            <person name="Sieber C.M.K."/>
            <person name="Emerson J.B."/>
            <person name="Anantharaman K."/>
            <person name="Thomas B.C."/>
            <person name="Malmstrom R."/>
            <person name="Stieglmeier M."/>
            <person name="Klingl A."/>
            <person name="Woyke T."/>
            <person name="Ryan C.M."/>
            <person name="Banfield J.F."/>
        </authorList>
    </citation>
    <scope>NUCLEOTIDE SEQUENCE [LARGE SCALE GENOMIC DNA]</scope>
</reference>
<dbReference type="InterPro" id="IPR020991">
    <property type="entry name" value="Connector_podovirus"/>
</dbReference>
<keyword evidence="2" id="KW-1188">Viral release from host cell</keyword>
<evidence type="ECO:0000256" key="1">
    <source>
        <dbReference type="ARBA" id="ARBA00004328"/>
    </source>
</evidence>
<sequence>MRGWAGKRLDEYPDVKEWLNDCEEVQYDAFNRSNFYTINPAYIKEGATVGTATYFIEEDAGAGRIVFTLPHFRECYIAENQYGMVDTVYRVYKLTLRQMV</sequence>
<dbReference type="AlphaFoldDB" id="A0A2M7FDH9"/>
<comment type="subcellular location">
    <subcellularLocation>
        <location evidence="1">Virion</location>
    </subcellularLocation>
</comment>